<sequence length="331" mass="36628">MSRTNFNPIIGMGSVEEEGIIWHMEFLHTESTTMDRILLALVVYSDVDHQCRTIVYSVDASNADDILIERIGRLPLDTSTPVPILLIPLRHYPEALVLLTEYEAGIVTTDDIACGNMLYPTCPIERPFGEVKCPLFTAYIHCPESNESADYYVYLGADDGSLYKMIFPSCHEIQWEILDPINTVAPAMAMLGTIQVIDEINDQPYLADVLFYAGESADSQIIAVDRTSNSSRAHIVLQTWTSRAPIVDSRLASVMTDEQNVVLSCSGQGKHGALTLISRGVQTSLLHKSTCRWDGFNRLWNTQAPVSESTITPVLVGSSALETRLLCIQGK</sequence>
<evidence type="ECO:0000259" key="1">
    <source>
        <dbReference type="Pfam" id="PF10433"/>
    </source>
</evidence>
<reference evidence="2" key="1">
    <citation type="journal article" date="2022" name="IScience">
        <title>Evolution of zygomycete secretomes and the origins of terrestrial fungal ecologies.</title>
        <authorList>
            <person name="Chang Y."/>
            <person name="Wang Y."/>
            <person name="Mondo S."/>
            <person name="Ahrendt S."/>
            <person name="Andreopoulos W."/>
            <person name="Barry K."/>
            <person name="Beard J."/>
            <person name="Benny G.L."/>
            <person name="Blankenship S."/>
            <person name="Bonito G."/>
            <person name="Cuomo C."/>
            <person name="Desiro A."/>
            <person name="Gervers K.A."/>
            <person name="Hundley H."/>
            <person name="Kuo A."/>
            <person name="LaButti K."/>
            <person name="Lang B.F."/>
            <person name="Lipzen A."/>
            <person name="O'Donnell K."/>
            <person name="Pangilinan J."/>
            <person name="Reynolds N."/>
            <person name="Sandor L."/>
            <person name="Smith M.E."/>
            <person name="Tsang A."/>
            <person name="Grigoriev I.V."/>
            <person name="Stajich J.E."/>
            <person name="Spatafora J.W."/>
        </authorList>
    </citation>
    <scope>NUCLEOTIDE SEQUENCE</scope>
    <source>
        <strain evidence="2">RSA 2281</strain>
    </source>
</reference>
<dbReference type="InterPro" id="IPR015943">
    <property type="entry name" value="WD40/YVTN_repeat-like_dom_sf"/>
</dbReference>
<organism evidence="2 3">
    <name type="scientific">Phascolomyces articulosus</name>
    <dbReference type="NCBI Taxonomy" id="60185"/>
    <lineage>
        <taxon>Eukaryota</taxon>
        <taxon>Fungi</taxon>
        <taxon>Fungi incertae sedis</taxon>
        <taxon>Mucoromycota</taxon>
        <taxon>Mucoromycotina</taxon>
        <taxon>Mucoromycetes</taxon>
        <taxon>Mucorales</taxon>
        <taxon>Lichtheimiaceae</taxon>
        <taxon>Phascolomyces</taxon>
    </lineage>
</organism>
<evidence type="ECO:0000313" key="2">
    <source>
        <dbReference type="EMBL" id="KAI9250545.1"/>
    </source>
</evidence>
<evidence type="ECO:0000313" key="3">
    <source>
        <dbReference type="Proteomes" id="UP001209540"/>
    </source>
</evidence>
<gene>
    <name evidence="2" type="ORF">BDA99DRAFT_589517</name>
</gene>
<feature type="domain" description="RSE1/DDB1/CPSF1 first beta-propeller" evidence="1">
    <location>
        <begin position="17"/>
        <end position="233"/>
    </location>
</feature>
<dbReference type="Gene3D" id="2.130.10.10">
    <property type="entry name" value="YVTN repeat-like/Quinoprotein amine dehydrogenase"/>
    <property type="match status" value="1"/>
</dbReference>
<name>A0AAD5K1C7_9FUNG</name>
<dbReference type="EMBL" id="JAIXMP010000032">
    <property type="protein sequence ID" value="KAI9250545.1"/>
    <property type="molecule type" value="Genomic_DNA"/>
</dbReference>
<protein>
    <submittedName>
        <fullName evidence="2">Mono-functional DNA-alkylating methyl methanesulfonate N-term-domain-containing protein</fullName>
    </submittedName>
</protein>
<dbReference type="Proteomes" id="UP001209540">
    <property type="component" value="Unassembled WGS sequence"/>
</dbReference>
<comment type="caution">
    <text evidence="2">The sequence shown here is derived from an EMBL/GenBank/DDBJ whole genome shotgun (WGS) entry which is preliminary data.</text>
</comment>
<dbReference type="InterPro" id="IPR018846">
    <property type="entry name" value="Beta-prop_RSE1/DDB1/CPSF1_1st"/>
</dbReference>
<dbReference type="PANTHER" id="PTHR10644">
    <property type="entry name" value="DNA REPAIR/RNA PROCESSING CPSF FAMILY"/>
    <property type="match status" value="1"/>
</dbReference>
<keyword evidence="3" id="KW-1185">Reference proteome</keyword>
<proteinExistence type="predicted"/>
<dbReference type="Pfam" id="PF10433">
    <property type="entry name" value="Beta-prop_RSE1_1st"/>
    <property type="match status" value="1"/>
</dbReference>
<dbReference type="AlphaFoldDB" id="A0AAD5K1C7"/>
<accession>A0AAD5K1C7</accession>
<dbReference type="InterPro" id="IPR050358">
    <property type="entry name" value="RSE1/DDB1/CFT1"/>
</dbReference>
<reference evidence="2" key="2">
    <citation type="submission" date="2023-02" db="EMBL/GenBank/DDBJ databases">
        <authorList>
            <consortium name="DOE Joint Genome Institute"/>
            <person name="Mondo S.J."/>
            <person name="Chang Y."/>
            <person name="Wang Y."/>
            <person name="Ahrendt S."/>
            <person name="Andreopoulos W."/>
            <person name="Barry K."/>
            <person name="Beard J."/>
            <person name="Benny G.L."/>
            <person name="Blankenship S."/>
            <person name="Bonito G."/>
            <person name="Cuomo C."/>
            <person name="Desiro A."/>
            <person name="Gervers K.A."/>
            <person name="Hundley H."/>
            <person name="Kuo A."/>
            <person name="LaButti K."/>
            <person name="Lang B.F."/>
            <person name="Lipzen A."/>
            <person name="O'Donnell K."/>
            <person name="Pangilinan J."/>
            <person name="Reynolds N."/>
            <person name="Sandor L."/>
            <person name="Smith M.W."/>
            <person name="Tsang A."/>
            <person name="Grigoriev I.V."/>
            <person name="Stajich J.E."/>
            <person name="Spatafora J.W."/>
        </authorList>
    </citation>
    <scope>NUCLEOTIDE SEQUENCE</scope>
    <source>
        <strain evidence="2">RSA 2281</strain>
    </source>
</reference>